<accession>A0A1W0WZX5</accession>
<proteinExistence type="predicted"/>
<reference evidence="2" key="1">
    <citation type="submission" date="2017-01" db="EMBL/GenBank/DDBJ databases">
        <title>Comparative genomics of anhydrobiosis in the tardigrade Hypsibius dujardini.</title>
        <authorList>
            <person name="Yoshida Y."/>
            <person name="Koutsovoulos G."/>
            <person name="Laetsch D."/>
            <person name="Stevens L."/>
            <person name="Kumar S."/>
            <person name="Horikawa D."/>
            <person name="Ishino K."/>
            <person name="Komine S."/>
            <person name="Tomita M."/>
            <person name="Blaxter M."/>
            <person name="Arakawa K."/>
        </authorList>
    </citation>
    <scope>NUCLEOTIDE SEQUENCE [LARGE SCALE GENOMIC DNA]</scope>
    <source>
        <strain evidence="2">Z151</strain>
    </source>
</reference>
<name>A0A1W0WZX5_HYPEX</name>
<keyword evidence="2" id="KW-1185">Reference proteome</keyword>
<sequence length="279" mass="32263">MYLNMPDLTESVYLDFSSLIKKNGKPRWRSTAVKANREFSLPAVRHLTFIGDRQREGQFSSVQGALRVILQRCRNLQQFTMRKLLISLTHVGDYMAYHLLFSSREIHSHAQALRKEIVLSACKLQVRVPVPERRDRGKIFATAGTDALMNHIWFVPVDGVVFTGQDGFHEKFAHLWWPFPKTQTVWLFACLQKLQTNQMLTDFVNNHIGKLGWAGSMQRYVGFNELSDFTLDKIAEIHEQPLMHRLWTYEMLCNVAAVVLRCDEPDLDQSPLKLPFSQA</sequence>
<dbReference type="AlphaFoldDB" id="A0A1W0WZX5"/>
<gene>
    <name evidence="1" type="ORF">BV898_05315</name>
</gene>
<dbReference type="EMBL" id="MTYJ01000028">
    <property type="protein sequence ID" value="OQV20735.1"/>
    <property type="molecule type" value="Genomic_DNA"/>
</dbReference>
<evidence type="ECO:0000313" key="1">
    <source>
        <dbReference type="EMBL" id="OQV20735.1"/>
    </source>
</evidence>
<organism evidence="1 2">
    <name type="scientific">Hypsibius exemplaris</name>
    <name type="common">Freshwater tardigrade</name>
    <dbReference type="NCBI Taxonomy" id="2072580"/>
    <lineage>
        <taxon>Eukaryota</taxon>
        <taxon>Metazoa</taxon>
        <taxon>Ecdysozoa</taxon>
        <taxon>Tardigrada</taxon>
        <taxon>Eutardigrada</taxon>
        <taxon>Parachela</taxon>
        <taxon>Hypsibioidea</taxon>
        <taxon>Hypsibiidae</taxon>
        <taxon>Hypsibius</taxon>
    </lineage>
</organism>
<dbReference type="Proteomes" id="UP000192578">
    <property type="component" value="Unassembled WGS sequence"/>
</dbReference>
<protein>
    <submittedName>
        <fullName evidence="1">Uncharacterized protein</fullName>
    </submittedName>
</protein>
<evidence type="ECO:0000313" key="2">
    <source>
        <dbReference type="Proteomes" id="UP000192578"/>
    </source>
</evidence>
<comment type="caution">
    <text evidence="1">The sequence shown here is derived from an EMBL/GenBank/DDBJ whole genome shotgun (WGS) entry which is preliminary data.</text>
</comment>